<name>A0A1S8KZH2_9CLOT</name>
<dbReference type="RefSeq" id="WP_077832311.1">
    <property type="nucleotide sequence ID" value="NZ_CP096983.1"/>
</dbReference>
<keyword evidence="4 9" id="KW-0808">Transferase</keyword>
<dbReference type="CDD" id="cd04187">
    <property type="entry name" value="DPM1_like_bac"/>
    <property type="match status" value="1"/>
</dbReference>
<evidence type="ECO:0000256" key="6">
    <source>
        <dbReference type="ARBA" id="ARBA00022989"/>
    </source>
</evidence>
<keyword evidence="6" id="KW-1133">Transmembrane helix</keyword>
<dbReference type="KEGG" id="crw:CROST_035490"/>
<keyword evidence="7" id="KW-0472">Membrane</keyword>
<dbReference type="AlphaFoldDB" id="A0A1S8KZH2"/>
<dbReference type="EC" id="2.4.-.-" evidence="9"/>
<comment type="similarity">
    <text evidence="8">Belongs to the glycosyltransferase 2 family. GtrB subfamily.</text>
</comment>
<dbReference type="InterPro" id="IPR050256">
    <property type="entry name" value="Glycosyltransferase_2"/>
</dbReference>
<evidence type="ECO:0000256" key="4">
    <source>
        <dbReference type="ARBA" id="ARBA00022679"/>
    </source>
</evidence>
<comment type="subcellular location">
    <subcellularLocation>
        <location evidence="1">Cell membrane</location>
        <topology evidence="1">Multi-pass membrane protein</topology>
    </subcellularLocation>
</comment>
<keyword evidence="10" id="KW-1185">Reference proteome</keyword>
<dbReference type="PANTHER" id="PTHR48090:SF1">
    <property type="entry name" value="PROPHAGE BACTOPRENOL GLUCOSYL TRANSFERASE HOMOLOG"/>
    <property type="match status" value="1"/>
</dbReference>
<dbReference type="Proteomes" id="UP000190951">
    <property type="component" value="Chromosome"/>
</dbReference>
<evidence type="ECO:0000256" key="1">
    <source>
        <dbReference type="ARBA" id="ARBA00004651"/>
    </source>
</evidence>
<evidence type="ECO:0000256" key="8">
    <source>
        <dbReference type="ARBA" id="ARBA00038152"/>
    </source>
</evidence>
<accession>A0A1S8KZH2</accession>
<evidence type="ECO:0000256" key="3">
    <source>
        <dbReference type="ARBA" id="ARBA00022676"/>
    </source>
</evidence>
<dbReference type="InterPro" id="IPR001173">
    <property type="entry name" value="Glyco_trans_2-like"/>
</dbReference>
<evidence type="ECO:0000256" key="5">
    <source>
        <dbReference type="ARBA" id="ARBA00022692"/>
    </source>
</evidence>
<proteinExistence type="inferred from homology"/>
<dbReference type="InterPro" id="IPR029044">
    <property type="entry name" value="Nucleotide-diphossugar_trans"/>
</dbReference>
<organism evidence="9 10">
    <name type="scientific">Clostridium felsineum</name>
    <dbReference type="NCBI Taxonomy" id="36839"/>
    <lineage>
        <taxon>Bacteria</taxon>
        <taxon>Bacillati</taxon>
        <taxon>Bacillota</taxon>
        <taxon>Clostridia</taxon>
        <taxon>Eubacteriales</taxon>
        <taxon>Clostridiaceae</taxon>
        <taxon>Clostridium</taxon>
    </lineage>
</organism>
<evidence type="ECO:0000313" key="9">
    <source>
        <dbReference type="EMBL" id="URZ12804.1"/>
    </source>
</evidence>
<evidence type="ECO:0000313" key="10">
    <source>
        <dbReference type="Proteomes" id="UP000190951"/>
    </source>
</evidence>
<dbReference type="SUPFAM" id="SSF53448">
    <property type="entry name" value="Nucleotide-diphospho-sugar transferases"/>
    <property type="match status" value="1"/>
</dbReference>
<evidence type="ECO:0000256" key="2">
    <source>
        <dbReference type="ARBA" id="ARBA00022475"/>
    </source>
</evidence>
<dbReference type="GO" id="GO:0016757">
    <property type="term" value="F:glycosyltransferase activity"/>
    <property type="evidence" value="ECO:0007669"/>
    <property type="project" value="UniProtKB-KW"/>
</dbReference>
<dbReference type="GO" id="GO:0005886">
    <property type="term" value="C:plasma membrane"/>
    <property type="evidence" value="ECO:0007669"/>
    <property type="project" value="UniProtKB-SubCell"/>
</dbReference>
<gene>
    <name evidence="9" type="ORF">CROST_035490</name>
</gene>
<reference evidence="9 10" key="1">
    <citation type="submission" date="2022-04" db="EMBL/GenBank/DDBJ databases">
        <title>Genome sequence of C. roseum typestrain.</title>
        <authorList>
            <person name="Poehlein A."/>
            <person name="Schoch T."/>
            <person name="Duerre P."/>
            <person name="Daniel R."/>
        </authorList>
    </citation>
    <scope>NUCLEOTIDE SEQUENCE [LARGE SCALE GENOMIC DNA]</scope>
    <source>
        <strain evidence="9 10">DSM 7320</strain>
    </source>
</reference>
<dbReference type="Gene3D" id="3.90.550.10">
    <property type="entry name" value="Spore Coat Polysaccharide Biosynthesis Protein SpsA, Chain A"/>
    <property type="match status" value="1"/>
</dbReference>
<dbReference type="EMBL" id="CP096983">
    <property type="protein sequence ID" value="URZ12804.1"/>
    <property type="molecule type" value="Genomic_DNA"/>
</dbReference>
<keyword evidence="5" id="KW-0812">Transmembrane</keyword>
<dbReference type="PANTHER" id="PTHR48090">
    <property type="entry name" value="UNDECAPRENYL-PHOSPHATE 4-DEOXY-4-FORMAMIDO-L-ARABINOSE TRANSFERASE-RELATED"/>
    <property type="match status" value="1"/>
</dbReference>
<dbReference type="Pfam" id="PF00535">
    <property type="entry name" value="Glycos_transf_2"/>
    <property type="match status" value="1"/>
</dbReference>
<dbReference type="FunFam" id="3.90.550.10:FF:000079">
    <property type="entry name" value="Probable glycosyl transferase"/>
    <property type="match status" value="1"/>
</dbReference>
<evidence type="ECO:0000256" key="7">
    <source>
        <dbReference type="ARBA" id="ARBA00023136"/>
    </source>
</evidence>
<dbReference type="STRING" id="84029.CROST_39210"/>
<keyword evidence="3 9" id="KW-0328">Glycosyltransferase</keyword>
<keyword evidence="2" id="KW-1003">Cell membrane</keyword>
<sequence length="312" mass="35709">MTDKVIQYSIVVPLYNEELVVKETYKRLKSVMDSTGENYEIIFVNDGSRDKTAVITKEICDRDKKIKFISFSRNFGHQLAITAGMDNSSGNAVVVIDADLQDPPEVILKMIEKWKEGYEVVYGQRAKRKGETFFKKLTARIFYRMLNSMTDIDIPVDTGDFRLIDRKVCDALKTVPERNRYVRGLISWLGFKQIGVQFIREERFAGETKYPLKKMVEFATDAITSFSYKPLKLAMYSGSIISIISFVYLIFVIIQKLFTNGIVAGWTSLVALMLFFNGVILMILGIMGEYIGRIYDEAKGRPLYIIGEKKGF</sequence>
<protein>
    <submittedName>
        <fullName evidence="9">Glycosyltransferase</fullName>
        <ecNumber evidence="9">2.4.-.-</ecNumber>
    </submittedName>
</protein>